<feature type="binding site" evidence="6">
    <location>
        <begin position="365"/>
        <end position="367"/>
    </location>
    <ligand>
        <name>FAD</name>
        <dbReference type="ChEBI" id="CHEBI:57692"/>
    </ligand>
</feature>
<dbReference type="AlphaFoldDB" id="A0A4U1BGB3"/>
<dbReference type="Pfam" id="PF03441">
    <property type="entry name" value="FAD_binding_7"/>
    <property type="match status" value="1"/>
</dbReference>
<dbReference type="SUPFAM" id="SSF52425">
    <property type="entry name" value="Cryptochrome/photolyase, N-terminal domain"/>
    <property type="match status" value="1"/>
</dbReference>
<accession>A0A4U1BGB3</accession>
<dbReference type="InterPro" id="IPR002081">
    <property type="entry name" value="Cryptochrome/DNA_photolyase_1"/>
</dbReference>
<evidence type="ECO:0000256" key="4">
    <source>
        <dbReference type="ARBA" id="ARBA00022827"/>
    </source>
</evidence>
<feature type="binding site" evidence="6">
    <location>
        <begin position="228"/>
        <end position="232"/>
    </location>
    <ligand>
        <name>FAD</name>
        <dbReference type="ChEBI" id="CHEBI:57692"/>
    </ligand>
</feature>
<reference evidence="10 11" key="1">
    <citation type="submission" date="2019-04" db="EMBL/GenBank/DDBJ databases">
        <authorList>
            <person name="Hwang J.C."/>
        </authorList>
    </citation>
    <scope>NUCLEOTIDE SEQUENCE [LARGE SCALE GENOMIC DNA]</scope>
    <source>
        <strain evidence="10 11">IMCC35001</strain>
    </source>
</reference>
<dbReference type="InterPro" id="IPR014729">
    <property type="entry name" value="Rossmann-like_a/b/a_fold"/>
</dbReference>
<sequence length="430" mass="49071">MATLVLFEHNLRLDDNPLVLRARELAQPTLCAALGELPGQPGPYGLVRTGERRQHFLDQCRQELHWALQALGQRLVLIRPPLLSALDRLIRHHGITHILRQRPLASDEGKLSGELSRRHPQVELEHLDGHTLLGLDQLPFALQQLPASYSAFRRAVAAVAVSPPQPAPASLPGPTPEVTPWPHIRHHRDRPFVGGESQGQRQLAHYLDGPAPGHYKETRDQLQGWQSSAKWSPWLAAGCLSARRIWRSLSHYERSWGGNDSTDWLRRELLWREYFQWYACRWGHRLFRFTGIHRRRPPTRFHPGRFTRWCRGSTSFPLVNACMHELNATGYLSNRGRQLVASALVNELQLDWRCGAAYFEQQLIDYDVASNWGNWQYIAGVGADPRGGRHFDLQQQARRFDPGGHYTRRWQGSPPQEGIESQTDRPGGSG</sequence>
<keyword evidence="4 6" id="KW-0274">FAD</keyword>
<dbReference type="Gene3D" id="3.40.50.620">
    <property type="entry name" value="HUPs"/>
    <property type="match status" value="1"/>
</dbReference>
<dbReference type="PROSITE" id="PS51645">
    <property type="entry name" value="PHR_CRY_ALPHA_BETA"/>
    <property type="match status" value="1"/>
</dbReference>
<dbReference type="RefSeq" id="WP_136853243.1">
    <property type="nucleotide sequence ID" value="NZ_SWCI01000005.1"/>
</dbReference>
<dbReference type="SUPFAM" id="SSF48173">
    <property type="entry name" value="Cryptochrome/photolyase FAD-binding domain"/>
    <property type="match status" value="1"/>
</dbReference>
<dbReference type="Pfam" id="PF00875">
    <property type="entry name" value="DNA_photolyase"/>
    <property type="match status" value="1"/>
</dbReference>
<dbReference type="GO" id="GO:0003913">
    <property type="term" value="F:DNA photolyase activity"/>
    <property type="evidence" value="ECO:0007669"/>
    <property type="project" value="InterPro"/>
</dbReference>
<evidence type="ECO:0000256" key="5">
    <source>
        <dbReference type="ARBA" id="ARBA00022991"/>
    </source>
</evidence>
<keyword evidence="5 7" id="KW-0157">Chromophore</keyword>
<dbReference type="PANTHER" id="PTHR11455">
    <property type="entry name" value="CRYPTOCHROME"/>
    <property type="match status" value="1"/>
</dbReference>
<dbReference type="PANTHER" id="PTHR11455:SF22">
    <property type="entry name" value="CRYPTOCHROME DASH"/>
    <property type="match status" value="1"/>
</dbReference>
<name>A0A4U1BGB3_9GAMM</name>
<dbReference type="Proteomes" id="UP000305674">
    <property type="component" value="Unassembled WGS sequence"/>
</dbReference>
<gene>
    <name evidence="10" type="ORF">FCL40_10450</name>
</gene>
<evidence type="ECO:0000313" key="11">
    <source>
        <dbReference type="Proteomes" id="UP000305674"/>
    </source>
</evidence>
<dbReference type="GO" id="GO:0000719">
    <property type="term" value="P:photoreactive repair"/>
    <property type="evidence" value="ECO:0007669"/>
    <property type="project" value="TreeGrafter"/>
</dbReference>
<comment type="similarity">
    <text evidence="1 7">Belongs to the DNA photolyase class-1 family.</text>
</comment>
<evidence type="ECO:0000259" key="9">
    <source>
        <dbReference type="PROSITE" id="PS51645"/>
    </source>
</evidence>
<dbReference type="GO" id="GO:0003677">
    <property type="term" value="F:DNA binding"/>
    <property type="evidence" value="ECO:0007669"/>
    <property type="project" value="TreeGrafter"/>
</dbReference>
<evidence type="ECO:0000256" key="1">
    <source>
        <dbReference type="ARBA" id="ARBA00005862"/>
    </source>
</evidence>
<dbReference type="InterPro" id="IPR005101">
    <property type="entry name" value="Cryptochr/Photolyase_FAD-bd"/>
</dbReference>
<feature type="region of interest" description="Disordered" evidence="8">
    <location>
        <begin position="164"/>
        <end position="183"/>
    </location>
</feature>
<dbReference type="NCBIfam" id="TIGR02765">
    <property type="entry name" value="crypto_DASH"/>
    <property type="match status" value="1"/>
</dbReference>
<feature type="domain" description="Photolyase/cryptochrome alpha/beta" evidence="9">
    <location>
        <begin position="1"/>
        <end position="132"/>
    </location>
</feature>
<comment type="function">
    <text evidence="7">May have a photoreceptor function.</text>
</comment>
<evidence type="ECO:0000256" key="7">
    <source>
        <dbReference type="RuleBase" id="RU367151"/>
    </source>
</evidence>
<feature type="compositionally biased region" description="Pro residues" evidence="8">
    <location>
        <begin position="164"/>
        <end position="179"/>
    </location>
</feature>
<organism evidence="10 11">
    <name type="scientific">Ferrimonas sediminicola</name>
    <dbReference type="NCBI Taxonomy" id="2569538"/>
    <lineage>
        <taxon>Bacteria</taxon>
        <taxon>Pseudomonadati</taxon>
        <taxon>Pseudomonadota</taxon>
        <taxon>Gammaproteobacteria</taxon>
        <taxon>Alteromonadales</taxon>
        <taxon>Ferrimonadaceae</taxon>
        <taxon>Ferrimonas</taxon>
    </lineage>
</organism>
<feature type="binding site" evidence="6">
    <location>
        <position position="215"/>
    </location>
    <ligand>
        <name>FAD</name>
        <dbReference type="ChEBI" id="CHEBI:57692"/>
    </ligand>
</feature>
<dbReference type="InterPro" id="IPR036155">
    <property type="entry name" value="Crypto/Photolyase_N_sf"/>
</dbReference>
<evidence type="ECO:0000256" key="8">
    <source>
        <dbReference type="SAM" id="MobiDB-lite"/>
    </source>
</evidence>
<comment type="cofactor">
    <cofactor evidence="6 7">
        <name>FAD</name>
        <dbReference type="ChEBI" id="CHEBI:57692"/>
    </cofactor>
    <text evidence="6 7">Binds 1 FAD per subunit.</text>
</comment>
<proteinExistence type="inferred from homology"/>
<dbReference type="InterPro" id="IPR006050">
    <property type="entry name" value="DNA_photolyase_N"/>
</dbReference>
<comment type="cofactor">
    <cofactor evidence="7">
        <name>(6R)-5,10-methylene-5,6,7,8-tetrahydrofolate</name>
        <dbReference type="ChEBI" id="CHEBI:15636"/>
    </cofactor>
    <text evidence="7">Binds 1 5,10-methenyltetrahydrofolate (MTHF) per subunit.</text>
</comment>
<dbReference type="InterPro" id="IPR036134">
    <property type="entry name" value="Crypto/Photolyase_FAD-like_sf"/>
</dbReference>
<evidence type="ECO:0000256" key="3">
    <source>
        <dbReference type="ARBA" id="ARBA00022630"/>
    </source>
</evidence>
<feature type="region of interest" description="Disordered" evidence="8">
    <location>
        <begin position="402"/>
        <end position="430"/>
    </location>
</feature>
<dbReference type="EMBL" id="SWCI01000005">
    <property type="protein sequence ID" value="TKB49051.1"/>
    <property type="molecule type" value="Genomic_DNA"/>
</dbReference>
<dbReference type="OrthoDB" id="9772484at2"/>
<dbReference type="Gene3D" id="1.25.40.80">
    <property type="match status" value="1"/>
</dbReference>
<protein>
    <recommendedName>
        <fullName evidence="2 7">Cryptochrome DASH</fullName>
    </recommendedName>
</protein>
<dbReference type="GO" id="GO:0071949">
    <property type="term" value="F:FAD binding"/>
    <property type="evidence" value="ECO:0007669"/>
    <property type="project" value="TreeGrafter"/>
</dbReference>
<evidence type="ECO:0000256" key="2">
    <source>
        <dbReference type="ARBA" id="ARBA00017881"/>
    </source>
</evidence>
<comment type="caution">
    <text evidence="10">The sequence shown here is derived from an EMBL/GenBank/DDBJ whole genome shotgun (WGS) entry which is preliminary data.</text>
</comment>
<dbReference type="Gene3D" id="1.10.579.10">
    <property type="entry name" value="DNA Cyclobutane Dipyrimidine Photolyase, subunit A, domain 3"/>
    <property type="match status" value="1"/>
</dbReference>
<keyword evidence="3 6" id="KW-0285">Flavoprotein</keyword>
<dbReference type="PRINTS" id="PR00147">
    <property type="entry name" value="DNAPHOTLYASE"/>
</dbReference>
<dbReference type="InterPro" id="IPR014133">
    <property type="entry name" value="Cry_DASH"/>
</dbReference>
<evidence type="ECO:0000256" key="6">
    <source>
        <dbReference type="PIRSR" id="PIRSR602081-1"/>
    </source>
</evidence>
<keyword evidence="11" id="KW-1185">Reference proteome</keyword>
<evidence type="ECO:0000313" key="10">
    <source>
        <dbReference type="EMBL" id="TKB49051.1"/>
    </source>
</evidence>